<protein>
    <submittedName>
        <fullName evidence="4">16S rRNA (Guanine(966)-N(2))-methyltransferase RsmD</fullName>
        <ecNumber evidence="4">2.1.1.171</ecNumber>
    </submittedName>
</protein>
<dbReference type="AlphaFoldDB" id="A0AAW4L066"/>
<keyword evidence="2 4" id="KW-0808">Transferase</keyword>
<evidence type="ECO:0000313" key="4">
    <source>
        <dbReference type="EMBL" id="MBT0664321.1"/>
    </source>
</evidence>
<dbReference type="PANTHER" id="PTHR43542">
    <property type="entry name" value="METHYLTRANSFERASE"/>
    <property type="match status" value="1"/>
</dbReference>
<evidence type="ECO:0000256" key="3">
    <source>
        <dbReference type="SAM" id="MobiDB-lite"/>
    </source>
</evidence>
<sequence length="187" mass="20369">MRVISGTAKGRRLTPPTDRRVRPTSDRTKEALFSILHSMLGDLTGLKVLDVFAGTGNLGIEALSRGAASAVFIDSHRSSAALVNENLRSTGLYAKAEVMQSEVSQALSKLKMRNCSFDLVFADPPYDQGLAEKFLDIISDSVLLNKESLVVVESGVNENFLLAEGVLRQVDRRIYGDTALTFFSISD</sequence>
<dbReference type="NCBIfam" id="TIGR00095">
    <property type="entry name" value="16S rRNA (guanine(966)-N(2))-methyltransferase RsmD"/>
    <property type="match status" value="1"/>
</dbReference>
<dbReference type="Gene3D" id="3.40.50.150">
    <property type="entry name" value="Vaccinia Virus protein VP39"/>
    <property type="match status" value="1"/>
</dbReference>
<accession>A0AAW4L066</accession>
<dbReference type="PIRSF" id="PIRSF004553">
    <property type="entry name" value="CHP00095"/>
    <property type="match status" value="1"/>
</dbReference>
<dbReference type="Proteomes" id="UP000811899">
    <property type="component" value="Unassembled WGS sequence"/>
</dbReference>
<evidence type="ECO:0000256" key="2">
    <source>
        <dbReference type="ARBA" id="ARBA00022679"/>
    </source>
</evidence>
<dbReference type="CDD" id="cd02440">
    <property type="entry name" value="AdoMet_MTases"/>
    <property type="match status" value="1"/>
</dbReference>
<gene>
    <name evidence="4" type="primary">rsmD</name>
    <name evidence="4" type="ORF">KI809_08405</name>
</gene>
<dbReference type="GO" id="GO:0003676">
    <property type="term" value="F:nucleic acid binding"/>
    <property type="evidence" value="ECO:0007669"/>
    <property type="project" value="InterPro"/>
</dbReference>
<evidence type="ECO:0000313" key="5">
    <source>
        <dbReference type="Proteomes" id="UP000811899"/>
    </source>
</evidence>
<dbReference type="PROSITE" id="PS00092">
    <property type="entry name" value="N6_MTASE"/>
    <property type="match status" value="1"/>
</dbReference>
<dbReference type="GO" id="GO:0052913">
    <property type="term" value="F:16S rRNA (guanine(966)-N(2))-methyltransferase activity"/>
    <property type="evidence" value="ECO:0007669"/>
    <property type="project" value="UniProtKB-EC"/>
</dbReference>
<feature type="region of interest" description="Disordered" evidence="3">
    <location>
        <begin position="1"/>
        <end position="25"/>
    </location>
</feature>
<reference evidence="4 5" key="1">
    <citation type="submission" date="2021-05" db="EMBL/GenBank/DDBJ databases">
        <title>The draft genome of Geobacter pelophilus DSM 12255.</title>
        <authorList>
            <person name="Xu Z."/>
            <person name="Masuda Y."/>
            <person name="Itoh H."/>
            <person name="Senoo K."/>
        </authorList>
    </citation>
    <scope>NUCLEOTIDE SEQUENCE [LARGE SCALE GENOMIC DNA]</scope>
    <source>
        <strain evidence="4 5">DSM 12255</strain>
    </source>
</reference>
<name>A0AAW4L066_9BACT</name>
<evidence type="ECO:0000256" key="1">
    <source>
        <dbReference type="ARBA" id="ARBA00022603"/>
    </source>
</evidence>
<dbReference type="RefSeq" id="WP_214171102.1">
    <property type="nucleotide sequence ID" value="NZ_JAHCVJ010000003.1"/>
</dbReference>
<keyword evidence="5" id="KW-1185">Reference proteome</keyword>
<dbReference type="InterPro" id="IPR004398">
    <property type="entry name" value="RNA_MeTrfase_RsmD"/>
</dbReference>
<dbReference type="SUPFAM" id="SSF53335">
    <property type="entry name" value="S-adenosyl-L-methionine-dependent methyltransferases"/>
    <property type="match status" value="1"/>
</dbReference>
<dbReference type="Pfam" id="PF03602">
    <property type="entry name" value="Cons_hypoth95"/>
    <property type="match status" value="1"/>
</dbReference>
<dbReference type="PANTHER" id="PTHR43542:SF1">
    <property type="entry name" value="METHYLTRANSFERASE"/>
    <property type="match status" value="1"/>
</dbReference>
<dbReference type="InterPro" id="IPR029063">
    <property type="entry name" value="SAM-dependent_MTases_sf"/>
</dbReference>
<comment type="caution">
    <text evidence="4">The sequence shown here is derived from an EMBL/GenBank/DDBJ whole genome shotgun (WGS) entry which is preliminary data.</text>
</comment>
<keyword evidence="1 4" id="KW-0489">Methyltransferase</keyword>
<proteinExistence type="predicted"/>
<organism evidence="4 5">
    <name type="scientific">Geoanaerobacter pelophilus</name>
    <dbReference type="NCBI Taxonomy" id="60036"/>
    <lineage>
        <taxon>Bacteria</taxon>
        <taxon>Pseudomonadati</taxon>
        <taxon>Thermodesulfobacteriota</taxon>
        <taxon>Desulfuromonadia</taxon>
        <taxon>Geobacterales</taxon>
        <taxon>Geobacteraceae</taxon>
        <taxon>Geoanaerobacter</taxon>
    </lineage>
</organism>
<dbReference type="InterPro" id="IPR002052">
    <property type="entry name" value="DNA_methylase_N6_adenine_CS"/>
</dbReference>
<dbReference type="EC" id="2.1.1.171" evidence="4"/>
<dbReference type="EMBL" id="JAHCVJ010000003">
    <property type="protein sequence ID" value="MBT0664321.1"/>
    <property type="molecule type" value="Genomic_DNA"/>
</dbReference>